<evidence type="ECO:0000256" key="3">
    <source>
        <dbReference type="ARBA" id="ARBA00022475"/>
    </source>
</evidence>
<evidence type="ECO:0000313" key="11">
    <source>
        <dbReference type="Proteomes" id="UP000050471"/>
    </source>
</evidence>
<sequence length="301" mass="33256">MIVKDQPSALQLFFAMQGSIVPKISMKLFLIAALSLAIFLIDRSVIPLPRISITAMGIFGVALSLFLGFRNNVAYDRWWEGRILWGKMIADTRNLGRNAQIFLADAEQREHLISTVMASIHFHRGFLRSVDAQAEVDQWIGKDLGQELSKYQNPANAALQEAAKQIGNLTRAKSLSGFGQLELSRTLASLTQSQAGCERIASTPLPYVYSLLIRRTTYIYCWLLPFALLDSTGGFAPILSAVVAYVFFGLQAVTHELEMPFQNIANGLPLDAMCRIIEISAAESLGHVPPPPLTPVDYELT</sequence>
<comment type="similarity">
    <text evidence="8">Belongs to the anion channel-forming bestrophin (TC 1.A.46) family.</text>
</comment>
<dbReference type="Pfam" id="PF25539">
    <property type="entry name" value="Bestrophin_2"/>
    <property type="match status" value="1"/>
</dbReference>
<feature type="transmembrane region" description="Helical" evidence="9">
    <location>
        <begin position="20"/>
        <end position="41"/>
    </location>
</feature>
<feature type="transmembrane region" description="Helical" evidence="9">
    <location>
        <begin position="219"/>
        <end position="248"/>
    </location>
</feature>
<keyword evidence="7 9" id="KW-0472">Membrane</keyword>
<dbReference type="EMBL" id="LKBA01000023">
    <property type="protein sequence ID" value="KPN61998.1"/>
    <property type="molecule type" value="Genomic_DNA"/>
</dbReference>
<protein>
    <recommendedName>
        <fullName evidence="12">Bestrophin</fullName>
    </recommendedName>
</protein>
<keyword evidence="6" id="KW-0406">Ion transport</keyword>
<evidence type="ECO:0000256" key="1">
    <source>
        <dbReference type="ARBA" id="ARBA00004651"/>
    </source>
</evidence>
<dbReference type="InterPro" id="IPR044669">
    <property type="entry name" value="YneE/VCCN1/2-like"/>
</dbReference>
<gene>
    <name evidence="10" type="ORF">AKJ29_05180</name>
</gene>
<evidence type="ECO:0000256" key="5">
    <source>
        <dbReference type="ARBA" id="ARBA00022989"/>
    </source>
</evidence>
<dbReference type="GO" id="GO:0005254">
    <property type="term" value="F:chloride channel activity"/>
    <property type="evidence" value="ECO:0007669"/>
    <property type="project" value="InterPro"/>
</dbReference>
<evidence type="ECO:0000256" key="8">
    <source>
        <dbReference type="ARBA" id="ARBA00034708"/>
    </source>
</evidence>
<comment type="subcellular location">
    <subcellularLocation>
        <location evidence="1">Cell membrane</location>
        <topology evidence="1">Multi-pass membrane protein</topology>
    </subcellularLocation>
</comment>
<evidence type="ECO:0008006" key="12">
    <source>
        <dbReference type="Google" id="ProtNLM"/>
    </source>
</evidence>
<dbReference type="STRING" id="154981.AKJ29_05180"/>
<accession>A0A0P7IDA0</accession>
<keyword evidence="4 9" id="KW-0812">Transmembrane</keyword>
<evidence type="ECO:0000256" key="2">
    <source>
        <dbReference type="ARBA" id="ARBA00022448"/>
    </source>
</evidence>
<reference evidence="10 11" key="1">
    <citation type="submission" date="2015-09" db="EMBL/GenBank/DDBJ databases">
        <title>Draft genome sequence of Aliiroseovarius crassostreae CV919-312TSm, the causative agent of Roseovarius Oyster Disease (formerly Juvenile Oyster Disease).</title>
        <authorList>
            <person name="Kessner L."/>
            <person name="Spinard E."/>
            <person name="Nelson D."/>
        </authorList>
    </citation>
    <scope>NUCLEOTIDE SEQUENCE [LARGE SCALE GENOMIC DNA]</scope>
    <source>
        <strain evidence="10 11">CV919-312</strain>
    </source>
</reference>
<evidence type="ECO:0000313" key="10">
    <source>
        <dbReference type="EMBL" id="KPN61998.1"/>
    </source>
</evidence>
<dbReference type="PANTHER" id="PTHR33281:SF19">
    <property type="entry name" value="VOLTAGE-DEPENDENT ANION CHANNEL-FORMING PROTEIN YNEE"/>
    <property type="match status" value="1"/>
</dbReference>
<proteinExistence type="inferred from homology"/>
<dbReference type="PANTHER" id="PTHR33281">
    <property type="entry name" value="UPF0187 PROTEIN YNEE"/>
    <property type="match status" value="1"/>
</dbReference>
<keyword evidence="2" id="KW-0813">Transport</keyword>
<evidence type="ECO:0000256" key="7">
    <source>
        <dbReference type="ARBA" id="ARBA00023136"/>
    </source>
</evidence>
<organism evidence="10 11">
    <name type="scientific">Aliiroseovarius crassostreae</name>
    <dbReference type="NCBI Taxonomy" id="154981"/>
    <lineage>
        <taxon>Bacteria</taxon>
        <taxon>Pseudomonadati</taxon>
        <taxon>Pseudomonadota</taxon>
        <taxon>Alphaproteobacteria</taxon>
        <taxon>Rhodobacterales</taxon>
        <taxon>Paracoccaceae</taxon>
        <taxon>Aliiroseovarius</taxon>
    </lineage>
</organism>
<dbReference type="OrthoDB" id="445589at2"/>
<evidence type="ECO:0000256" key="9">
    <source>
        <dbReference type="SAM" id="Phobius"/>
    </source>
</evidence>
<dbReference type="AlphaFoldDB" id="A0A0P7IDA0"/>
<feature type="transmembrane region" description="Helical" evidence="9">
    <location>
        <begin position="47"/>
        <end position="69"/>
    </location>
</feature>
<keyword evidence="5 9" id="KW-1133">Transmembrane helix</keyword>
<dbReference type="GO" id="GO:0005886">
    <property type="term" value="C:plasma membrane"/>
    <property type="evidence" value="ECO:0007669"/>
    <property type="project" value="UniProtKB-SubCell"/>
</dbReference>
<dbReference type="RefSeq" id="WP_055192648.1">
    <property type="nucleotide sequence ID" value="NZ_FPBS01000018.1"/>
</dbReference>
<evidence type="ECO:0000256" key="4">
    <source>
        <dbReference type="ARBA" id="ARBA00022692"/>
    </source>
</evidence>
<evidence type="ECO:0000256" key="6">
    <source>
        <dbReference type="ARBA" id="ARBA00023065"/>
    </source>
</evidence>
<comment type="caution">
    <text evidence="10">The sequence shown here is derived from an EMBL/GenBank/DDBJ whole genome shotgun (WGS) entry which is preliminary data.</text>
</comment>
<keyword evidence="3" id="KW-1003">Cell membrane</keyword>
<name>A0A0P7IDA0_9RHOB</name>
<keyword evidence="11" id="KW-1185">Reference proteome</keyword>
<dbReference type="Proteomes" id="UP000050471">
    <property type="component" value="Unassembled WGS sequence"/>
</dbReference>